<accession>A0A419ENL9</accession>
<evidence type="ECO:0000256" key="12">
    <source>
        <dbReference type="RuleBase" id="RU361152"/>
    </source>
</evidence>
<dbReference type="GO" id="GO:0046872">
    <property type="term" value="F:metal ion binding"/>
    <property type="evidence" value="ECO:0007669"/>
    <property type="project" value="UniProtKB-KW"/>
</dbReference>
<comment type="cofactor">
    <cofactor evidence="12">
        <name>NAD(+)</name>
        <dbReference type="ChEBI" id="CHEBI:57540"/>
    </cofactor>
    <text evidence="12">Binds 1 NAD(+) per subunit.</text>
</comment>
<keyword evidence="5 12" id="KW-0520">NAD</keyword>
<evidence type="ECO:0000256" key="10">
    <source>
        <dbReference type="PIRSR" id="PIRSR601088-3"/>
    </source>
</evidence>
<feature type="binding site" evidence="9">
    <location>
        <position position="285"/>
    </location>
    <ligand>
        <name>substrate</name>
    </ligand>
</feature>
<reference evidence="14 15" key="1">
    <citation type="journal article" date="2017" name="ISME J.">
        <title>Energy and carbon metabolisms in a deep terrestrial subsurface fluid microbial community.</title>
        <authorList>
            <person name="Momper L."/>
            <person name="Jungbluth S.P."/>
            <person name="Lee M.D."/>
            <person name="Amend J.P."/>
        </authorList>
    </citation>
    <scope>NUCLEOTIDE SEQUENCE [LARGE SCALE GENOMIC DNA]</scope>
    <source>
        <strain evidence="14">SURF_17</strain>
    </source>
</reference>
<evidence type="ECO:0000256" key="3">
    <source>
        <dbReference type="ARBA" id="ARBA00022723"/>
    </source>
</evidence>
<evidence type="ECO:0000256" key="9">
    <source>
        <dbReference type="PIRSR" id="PIRSR601088-2"/>
    </source>
</evidence>
<comment type="caution">
    <text evidence="14">The sequence shown here is derived from an EMBL/GenBank/DDBJ whole genome shotgun (WGS) entry which is preliminary data.</text>
</comment>
<dbReference type="Pfam" id="PF02056">
    <property type="entry name" value="Glyco_hydro_4"/>
    <property type="match status" value="1"/>
</dbReference>
<feature type="binding site" evidence="9">
    <location>
        <position position="148"/>
    </location>
    <ligand>
        <name>substrate</name>
    </ligand>
</feature>
<dbReference type="PANTHER" id="PTHR32092">
    <property type="entry name" value="6-PHOSPHO-BETA-GLUCOSIDASE-RELATED"/>
    <property type="match status" value="1"/>
</dbReference>
<keyword evidence="10" id="KW-0170">Cobalt</keyword>
<dbReference type="InterPro" id="IPR001088">
    <property type="entry name" value="Glyco_hydro_4"/>
</dbReference>
<dbReference type="AlphaFoldDB" id="A0A419ENL9"/>
<comment type="similarity">
    <text evidence="2 12">Belongs to the glycosyl hydrolase 4 family.</text>
</comment>
<organism evidence="14 15">
    <name type="scientific">Candidatus Abyssobacteria bacterium SURF_17</name>
    <dbReference type="NCBI Taxonomy" id="2093361"/>
    <lineage>
        <taxon>Bacteria</taxon>
        <taxon>Pseudomonadati</taxon>
        <taxon>Candidatus Hydrogenedentota</taxon>
        <taxon>Candidatus Abyssobacteria</taxon>
    </lineage>
</organism>
<dbReference type="PRINTS" id="PR00732">
    <property type="entry name" value="GLHYDRLASE4"/>
</dbReference>
<feature type="site" description="Increases basicity of active site Tyr" evidence="11">
    <location>
        <position position="110"/>
    </location>
</feature>
<evidence type="ECO:0000256" key="4">
    <source>
        <dbReference type="ARBA" id="ARBA00022801"/>
    </source>
</evidence>
<name>A0A419ENL9_9BACT</name>
<dbReference type="Gene3D" id="3.90.1820.10">
    <property type="entry name" value="AglA-like glucosidase"/>
    <property type="match status" value="1"/>
</dbReference>
<evidence type="ECO:0000256" key="5">
    <source>
        <dbReference type="ARBA" id="ARBA00023027"/>
    </source>
</evidence>
<keyword evidence="3 10" id="KW-0479">Metal-binding</keyword>
<feature type="binding site" evidence="10">
    <location>
        <position position="200"/>
    </location>
    <ligand>
        <name>Mn(2+)</name>
        <dbReference type="ChEBI" id="CHEBI:29035"/>
    </ligand>
</feature>
<protein>
    <recommendedName>
        <fullName evidence="13">Glycosyl hydrolase family 4 C-terminal domain-containing protein</fullName>
    </recommendedName>
</protein>
<evidence type="ECO:0000256" key="1">
    <source>
        <dbReference type="ARBA" id="ARBA00001936"/>
    </source>
</evidence>
<evidence type="ECO:0000259" key="13">
    <source>
        <dbReference type="Pfam" id="PF11975"/>
    </source>
</evidence>
<feature type="domain" description="Glycosyl hydrolase family 4 C-terminal" evidence="13">
    <location>
        <begin position="195"/>
        <end position="420"/>
    </location>
</feature>
<dbReference type="PANTHER" id="PTHR32092:SF6">
    <property type="entry name" value="ALPHA-GALACTOSIDASE"/>
    <property type="match status" value="1"/>
</dbReference>
<dbReference type="Pfam" id="PF11975">
    <property type="entry name" value="Glyco_hydro_4C"/>
    <property type="match status" value="1"/>
</dbReference>
<dbReference type="InterPro" id="IPR022616">
    <property type="entry name" value="Glyco_hydro_4_C"/>
</dbReference>
<dbReference type="InterPro" id="IPR053715">
    <property type="entry name" value="GH4_Enzyme_sf"/>
</dbReference>
<dbReference type="InterPro" id="IPR015955">
    <property type="entry name" value="Lactate_DH/Glyco_Ohase_4_C"/>
</dbReference>
<evidence type="ECO:0000256" key="6">
    <source>
        <dbReference type="ARBA" id="ARBA00023211"/>
    </source>
</evidence>
<dbReference type="SUPFAM" id="SSF51735">
    <property type="entry name" value="NAD(P)-binding Rossmann-fold domains"/>
    <property type="match status" value="1"/>
</dbReference>
<evidence type="ECO:0000256" key="8">
    <source>
        <dbReference type="ARBA" id="ARBA00023295"/>
    </source>
</evidence>
<dbReference type="GO" id="GO:0016616">
    <property type="term" value="F:oxidoreductase activity, acting on the CH-OH group of donors, NAD or NADP as acceptor"/>
    <property type="evidence" value="ECO:0007669"/>
    <property type="project" value="InterPro"/>
</dbReference>
<keyword evidence="10" id="KW-0533">Nickel</keyword>
<keyword evidence="6 10" id="KW-0464">Manganese</keyword>
<gene>
    <name evidence="14" type="ORF">C4532_19420</name>
</gene>
<feature type="binding site" evidence="10">
    <location>
        <position position="169"/>
    </location>
    <ligand>
        <name>Mn(2+)</name>
        <dbReference type="ChEBI" id="CHEBI:29035"/>
    </ligand>
</feature>
<sequence length="446" mass="49291">MAPKIVIIGGGSYNWAPTIISDILFTPELDGSAIVLEDIAPEPLSVIHSLGQKMIAEKRSGCTLNITTTEQEALQGADFVIVTISTGGFEAMQKDLEIPAKYGVNQTVGDTVGPGGLARGLRSIPVLVNIAKNMERLCPNAWLINYTNPMATLCLAVRQSTGIKTTGLCHELQGVLHILRNMFQLPEDAVMEPVVAGVNHFIWLLSLQINGRDGFEMLREWMRNPTPFQVQDEEVKEMFAPSTIDRAKLKLELFREYQSLPAAGDRHIVEFFDGYLRNLAETERRYAIKPTSIEERSGSWLGAMRAYVHGMLEDAFPFPAKKSSETISDILAALAGTCPPRTEILNLPNEGQVENLPRDAIVETLGEVGDDRVKPLGPIKLPQAVRDFVLPHADNQFLIVKAALEGDRSAALDFLRHDPLSRLCTNPDKMLDELLTAHAKYLPQFQ</sequence>
<dbReference type="SUPFAM" id="SSF56327">
    <property type="entry name" value="LDH C-terminal domain-like"/>
    <property type="match status" value="1"/>
</dbReference>
<evidence type="ECO:0000313" key="14">
    <source>
        <dbReference type="EMBL" id="RJP64268.1"/>
    </source>
</evidence>
<evidence type="ECO:0000256" key="7">
    <source>
        <dbReference type="ARBA" id="ARBA00023277"/>
    </source>
</evidence>
<dbReference type="GO" id="GO:0005975">
    <property type="term" value="P:carbohydrate metabolic process"/>
    <property type="evidence" value="ECO:0007669"/>
    <property type="project" value="InterPro"/>
</dbReference>
<keyword evidence="10" id="KW-0408">Iron</keyword>
<evidence type="ECO:0000256" key="11">
    <source>
        <dbReference type="PIRSR" id="PIRSR601088-4"/>
    </source>
</evidence>
<dbReference type="GO" id="GO:0004553">
    <property type="term" value="F:hydrolase activity, hydrolyzing O-glycosyl compounds"/>
    <property type="evidence" value="ECO:0007669"/>
    <property type="project" value="InterPro"/>
</dbReference>
<keyword evidence="7" id="KW-0119">Carbohydrate metabolism</keyword>
<keyword evidence="8 12" id="KW-0326">Glycosidase</keyword>
<evidence type="ECO:0000256" key="2">
    <source>
        <dbReference type="ARBA" id="ARBA00010141"/>
    </source>
</evidence>
<dbReference type="InterPro" id="IPR036291">
    <property type="entry name" value="NAD(P)-bd_dom_sf"/>
</dbReference>
<dbReference type="Proteomes" id="UP000285961">
    <property type="component" value="Unassembled WGS sequence"/>
</dbReference>
<comment type="cofactor">
    <cofactor evidence="1">
        <name>Mn(2+)</name>
        <dbReference type="ChEBI" id="CHEBI:29035"/>
    </cofactor>
</comment>
<dbReference type="EMBL" id="QZKI01000142">
    <property type="protein sequence ID" value="RJP64268.1"/>
    <property type="molecule type" value="Genomic_DNA"/>
</dbReference>
<proteinExistence type="inferred from homology"/>
<keyword evidence="4 12" id="KW-0378">Hydrolase</keyword>
<evidence type="ECO:0000313" key="15">
    <source>
        <dbReference type="Proteomes" id="UP000285961"/>
    </source>
</evidence>